<dbReference type="Proteomes" id="UP001358586">
    <property type="component" value="Chromosome 6"/>
</dbReference>
<reference evidence="1 2" key="1">
    <citation type="submission" date="2023-03" db="EMBL/GenBank/DDBJ databases">
        <title>WGS of Gossypium arboreum.</title>
        <authorList>
            <person name="Yu D."/>
        </authorList>
    </citation>
    <scope>NUCLEOTIDE SEQUENCE [LARGE SCALE GENOMIC DNA]</scope>
    <source>
        <tissue evidence="1">Leaf</tissue>
    </source>
</reference>
<organism evidence="1 2">
    <name type="scientific">Gossypium arboreum</name>
    <name type="common">Tree cotton</name>
    <name type="synonym">Gossypium nanking</name>
    <dbReference type="NCBI Taxonomy" id="29729"/>
    <lineage>
        <taxon>Eukaryota</taxon>
        <taxon>Viridiplantae</taxon>
        <taxon>Streptophyta</taxon>
        <taxon>Embryophyta</taxon>
        <taxon>Tracheophyta</taxon>
        <taxon>Spermatophyta</taxon>
        <taxon>Magnoliopsida</taxon>
        <taxon>eudicotyledons</taxon>
        <taxon>Gunneridae</taxon>
        <taxon>Pentapetalae</taxon>
        <taxon>rosids</taxon>
        <taxon>malvids</taxon>
        <taxon>Malvales</taxon>
        <taxon>Malvaceae</taxon>
        <taxon>Malvoideae</taxon>
        <taxon>Gossypium</taxon>
    </lineage>
</organism>
<protein>
    <submittedName>
        <fullName evidence="1">Uncharacterized protein</fullName>
    </submittedName>
</protein>
<evidence type="ECO:0000313" key="2">
    <source>
        <dbReference type="Proteomes" id="UP001358586"/>
    </source>
</evidence>
<comment type="caution">
    <text evidence="1">The sequence shown here is derived from an EMBL/GenBank/DDBJ whole genome shotgun (WGS) entry which is preliminary data.</text>
</comment>
<gene>
    <name evidence="1" type="ORF">PVK06_020267</name>
</gene>
<evidence type="ECO:0000313" key="1">
    <source>
        <dbReference type="EMBL" id="KAK5825431.1"/>
    </source>
</evidence>
<accession>A0ABR0PMD8</accession>
<dbReference type="EMBL" id="JARKNE010000006">
    <property type="protein sequence ID" value="KAK5825431.1"/>
    <property type="molecule type" value="Genomic_DNA"/>
</dbReference>
<name>A0ABR0PMD8_GOSAR</name>
<proteinExistence type="predicted"/>
<keyword evidence="2" id="KW-1185">Reference proteome</keyword>
<sequence>MGTRGQLQKALMNRPVTGASEDYPFSGGALGCKHFLVVIYMRCELGKWLCPLVLILVSKEMCFEESAHEREERRMSINSRNSKGEEIESNALPPVSSLVPSTRRGVLGTEAKEACIEMMGHVMGQWFDRYMGATPTSFHLHCDEIVRPEETMRMTKFAPTMNPTPLIPTIVVSKGDFVEAIRK</sequence>